<evidence type="ECO:0000256" key="1">
    <source>
        <dbReference type="ARBA" id="ARBA00022527"/>
    </source>
</evidence>
<dbReference type="EMBL" id="JAEHOD010000100">
    <property type="protein sequence ID" value="KAG2427520.1"/>
    <property type="molecule type" value="Genomic_DNA"/>
</dbReference>
<organism evidence="10 11">
    <name type="scientific">Chlamydomonas schloesseri</name>
    <dbReference type="NCBI Taxonomy" id="2026947"/>
    <lineage>
        <taxon>Eukaryota</taxon>
        <taxon>Viridiplantae</taxon>
        <taxon>Chlorophyta</taxon>
        <taxon>core chlorophytes</taxon>
        <taxon>Chlorophyceae</taxon>
        <taxon>CS clade</taxon>
        <taxon>Chlamydomonadales</taxon>
        <taxon>Chlamydomonadaceae</taxon>
        <taxon>Chlamydomonas</taxon>
    </lineage>
</organism>
<keyword evidence="5 7" id="KW-0067">ATP-binding</keyword>
<evidence type="ECO:0000256" key="6">
    <source>
        <dbReference type="PIRSR" id="PIRSR630616-1"/>
    </source>
</evidence>
<dbReference type="PANTHER" id="PTHR24350">
    <property type="entry name" value="SERINE/THREONINE-PROTEIN KINASE IAL-RELATED"/>
    <property type="match status" value="1"/>
</dbReference>
<evidence type="ECO:0000256" key="2">
    <source>
        <dbReference type="ARBA" id="ARBA00022679"/>
    </source>
</evidence>
<accession>A0A835SVV9</accession>
<keyword evidence="1" id="KW-0723">Serine/threonine-protein kinase</keyword>
<feature type="compositionally biased region" description="Low complexity" evidence="8">
    <location>
        <begin position="385"/>
        <end position="398"/>
    </location>
</feature>
<dbReference type="GO" id="GO:0005524">
    <property type="term" value="F:ATP binding"/>
    <property type="evidence" value="ECO:0007669"/>
    <property type="project" value="UniProtKB-KW"/>
</dbReference>
<dbReference type="AlphaFoldDB" id="A0A835SVV9"/>
<evidence type="ECO:0000259" key="9">
    <source>
        <dbReference type="PROSITE" id="PS50011"/>
    </source>
</evidence>
<dbReference type="Proteomes" id="UP000613740">
    <property type="component" value="Unassembled WGS sequence"/>
</dbReference>
<feature type="compositionally biased region" description="Low complexity" evidence="8">
    <location>
        <begin position="331"/>
        <end position="360"/>
    </location>
</feature>
<feature type="binding site" evidence="7">
    <location>
        <begin position="73"/>
        <end position="75"/>
    </location>
    <ligand>
        <name>ATP</name>
        <dbReference type="ChEBI" id="CHEBI:30616"/>
    </ligand>
</feature>
<dbReference type="InterPro" id="IPR011009">
    <property type="entry name" value="Kinase-like_dom_sf"/>
</dbReference>
<evidence type="ECO:0000313" key="11">
    <source>
        <dbReference type="Proteomes" id="UP000613740"/>
    </source>
</evidence>
<evidence type="ECO:0000256" key="4">
    <source>
        <dbReference type="ARBA" id="ARBA00022777"/>
    </source>
</evidence>
<dbReference type="Gene3D" id="1.10.510.10">
    <property type="entry name" value="Transferase(Phosphotransferase) domain 1"/>
    <property type="match status" value="1"/>
</dbReference>
<protein>
    <recommendedName>
        <fullName evidence="9">Protein kinase domain-containing protein</fullName>
    </recommendedName>
</protein>
<gene>
    <name evidence="10" type="ORF">HYH02_014566</name>
</gene>
<keyword evidence="11" id="KW-1185">Reference proteome</keyword>
<feature type="compositionally biased region" description="Gly residues" evidence="8">
    <location>
        <begin position="361"/>
        <end position="373"/>
    </location>
</feature>
<comment type="caution">
    <text evidence="10">The sequence shown here is derived from an EMBL/GenBank/DDBJ whole genome shotgun (WGS) entry which is preliminary data.</text>
</comment>
<dbReference type="Pfam" id="PF00069">
    <property type="entry name" value="Pkinase"/>
    <property type="match status" value="1"/>
</dbReference>
<feature type="domain" description="Protein kinase" evidence="9">
    <location>
        <begin position="1"/>
        <end position="258"/>
    </location>
</feature>
<dbReference type="OrthoDB" id="548589at2759"/>
<dbReference type="InterPro" id="IPR000719">
    <property type="entry name" value="Prot_kinase_dom"/>
</dbReference>
<evidence type="ECO:0000256" key="3">
    <source>
        <dbReference type="ARBA" id="ARBA00022741"/>
    </source>
</evidence>
<feature type="binding site" evidence="7">
    <location>
        <position position="149"/>
    </location>
    <ligand>
        <name>ATP</name>
        <dbReference type="ChEBI" id="CHEBI:30616"/>
    </ligand>
</feature>
<dbReference type="GO" id="GO:0004674">
    <property type="term" value="F:protein serine/threonine kinase activity"/>
    <property type="evidence" value="ECO:0007669"/>
    <property type="project" value="UniProtKB-KW"/>
</dbReference>
<feature type="compositionally biased region" description="Low complexity" evidence="8">
    <location>
        <begin position="298"/>
        <end position="321"/>
    </location>
</feature>
<name>A0A835SVV9_9CHLO</name>
<feature type="region of interest" description="Disordered" evidence="8">
    <location>
        <begin position="298"/>
        <end position="431"/>
    </location>
</feature>
<keyword evidence="4" id="KW-0418">Kinase</keyword>
<dbReference type="SUPFAM" id="SSF56112">
    <property type="entry name" value="Protein kinase-like (PK-like)"/>
    <property type="match status" value="1"/>
</dbReference>
<feature type="compositionally biased region" description="Gly residues" evidence="8">
    <location>
        <begin position="408"/>
        <end position="426"/>
    </location>
</feature>
<sequence>MNAWLPPPPCPAPSLQATYASEVQPLGNPLTDPASASSSLPLAAASSAAGPGGGPVSSASGKIMDWRLYIIQEYADGGPLRGLYGSKAIWAGQPGELDLAAAVGLALGIARALAHLHAKRIIHGDLNPNNVLLKRDPAEPSGYAVKVGDFGLSVMLPLNRTHLSNMRMGTMFYMCPAVVLKAQVGPASDVFSLGVMLWELFHGRRAGVRTKEGPRYCSIFPAFPPSCPEAYRVITLHCLQRQPQNRPPAEAVVRHLEALAGALRAAAALRPYASAPNSLGQGGANNLAAAGQAEYDAYQQQQQAQQQQAQQQQGQVGGPPQYHHHHHHHAAAAAVGAAHEEAGPVPAAHRPPSSAAAALGAGAGGGGGGGAGGQQAPQPQPQPQPHAFQPQCQQYQPQRPQPPQPPRGDGGGGGGGASTGGTGGEGPAAFYSANRLAAARGGGGGGGGRQ</sequence>
<keyword evidence="3 7" id="KW-0547">Nucleotide-binding</keyword>
<evidence type="ECO:0000313" key="10">
    <source>
        <dbReference type="EMBL" id="KAG2427520.1"/>
    </source>
</evidence>
<proteinExistence type="predicted"/>
<reference evidence="10" key="1">
    <citation type="journal article" date="2020" name="bioRxiv">
        <title>Comparative genomics of Chlamydomonas.</title>
        <authorList>
            <person name="Craig R.J."/>
            <person name="Hasan A.R."/>
            <person name="Ness R.W."/>
            <person name="Keightley P.D."/>
        </authorList>
    </citation>
    <scope>NUCLEOTIDE SEQUENCE</scope>
    <source>
        <strain evidence="10">CCAP 11/173</strain>
    </source>
</reference>
<evidence type="ECO:0000256" key="5">
    <source>
        <dbReference type="ARBA" id="ARBA00022840"/>
    </source>
</evidence>
<dbReference type="PROSITE" id="PS50011">
    <property type="entry name" value="PROTEIN_KINASE_DOM"/>
    <property type="match status" value="1"/>
</dbReference>
<feature type="active site" description="Proton acceptor" evidence="6">
    <location>
        <position position="125"/>
    </location>
</feature>
<evidence type="ECO:0000256" key="8">
    <source>
        <dbReference type="SAM" id="MobiDB-lite"/>
    </source>
</evidence>
<keyword evidence="2" id="KW-0808">Transferase</keyword>
<evidence type="ECO:0000256" key="7">
    <source>
        <dbReference type="PIRSR" id="PIRSR630616-2"/>
    </source>
</evidence>
<dbReference type="InterPro" id="IPR030616">
    <property type="entry name" value="Aur-like"/>
</dbReference>